<proteinExistence type="predicted"/>
<feature type="region of interest" description="Disordered" evidence="1">
    <location>
        <begin position="135"/>
        <end position="157"/>
    </location>
</feature>
<dbReference type="RefSeq" id="XP_040757409.1">
    <property type="nucleotide sequence ID" value="XM_040914882.1"/>
</dbReference>
<dbReference type="InParanoid" id="A0A165AU50"/>
<dbReference type="Proteomes" id="UP000076871">
    <property type="component" value="Unassembled WGS sequence"/>
</dbReference>
<dbReference type="AlphaFoldDB" id="A0A165AU50"/>
<dbReference type="EMBL" id="KV427735">
    <property type="protein sequence ID" value="KZS99668.1"/>
    <property type="molecule type" value="Genomic_DNA"/>
</dbReference>
<organism evidence="2 3">
    <name type="scientific">Laetiporus sulphureus 93-53</name>
    <dbReference type="NCBI Taxonomy" id="1314785"/>
    <lineage>
        <taxon>Eukaryota</taxon>
        <taxon>Fungi</taxon>
        <taxon>Dikarya</taxon>
        <taxon>Basidiomycota</taxon>
        <taxon>Agaricomycotina</taxon>
        <taxon>Agaricomycetes</taxon>
        <taxon>Polyporales</taxon>
        <taxon>Laetiporus</taxon>
    </lineage>
</organism>
<gene>
    <name evidence="2" type="ORF">LAESUDRAFT_93524</name>
</gene>
<name>A0A165AU50_9APHY</name>
<evidence type="ECO:0000256" key="1">
    <source>
        <dbReference type="SAM" id="MobiDB-lite"/>
    </source>
</evidence>
<evidence type="ECO:0000313" key="2">
    <source>
        <dbReference type="EMBL" id="KZS99668.1"/>
    </source>
</evidence>
<accession>A0A165AU50</accession>
<keyword evidence="3" id="KW-1185">Reference proteome</keyword>
<feature type="compositionally biased region" description="Low complexity" evidence="1">
    <location>
        <begin position="140"/>
        <end position="157"/>
    </location>
</feature>
<dbReference type="GeneID" id="63831909"/>
<sequence length="157" mass="17372">MQAADRVTVTFFVFAFVAFRPKCATREEHRHHDEHGRYAMQSCLRALKLPTYDGAGEAHGLRCGHPDAGTLSISSASVLSRPPAELSYTRTRTERDRSVKAANRVGAEPPITQRKGECFLSSFEQAMEVPPQTVGGFNFSSHSPRPPISIRQIRSST</sequence>
<protein>
    <submittedName>
        <fullName evidence="2">Uncharacterized protein</fullName>
    </submittedName>
</protein>
<reference evidence="2 3" key="1">
    <citation type="journal article" date="2016" name="Mol. Biol. Evol.">
        <title>Comparative Genomics of Early-Diverging Mushroom-Forming Fungi Provides Insights into the Origins of Lignocellulose Decay Capabilities.</title>
        <authorList>
            <person name="Nagy L.G."/>
            <person name="Riley R."/>
            <person name="Tritt A."/>
            <person name="Adam C."/>
            <person name="Daum C."/>
            <person name="Floudas D."/>
            <person name="Sun H."/>
            <person name="Yadav J.S."/>
            <person name="Pangilinan J."/>
            <person name="Larsson K.H."/>
            <person name="Matsuura K."/>
            <person name="Barry K."/>
            <person name="Labutti K."/>
            <person name="Kuo R."/>
            <person name="Ohm R.A."/>
            <person name="Bhattacharya S.S."/>
            <person name="Shirouzu T."/>
            <person name="Yoshinaga Y."/>
            <person name="Martin F.M."/>
            <person name="Grigoriev I.V."/>
            <person name="Hibbett D.S."/>
        </authorList>
    </citation>
    <scope>NUCLEOTIDE SEQUENCE [LARGE SCALE GENOMIC DNA]</scope>
    <source>
        <strain evidence="2 3">93-53</strain>
    </source>
</reference>
<evidence type="ECO:0000313" key="3">
    <source>
        <dbReference type="Proteomes" id="UP000076871"/>
    </source>
</evidence>